<name>A0A4R6IEA2_9MOLU</name>
<reference evidence="12 13" key="1">
    <citation type="submission" date="2019-03" db="EMBL/GenBank/DDBJ databases">
        <title>Genomic Encyclopedia of Archaeal and Bacterial Type Strains, Phase II (KMG-II): from individual species to whole genera.</title>
        <authorList>
            <person name="Goeker M."/>
        </authorList>
    </citation>
    <scope>NUCLEOTIDE SEQUENCE [LARGE SCALE GENOMIC DNA]</scope>
    <source>
        <strain evidence="12 13">ATCC 700618</strain>
    </source>
</reference>
<dbReference type="InterPro" id="IPR025966">
    <property type="entry name" value="OppC_N"/>
</dbReference>
<keyword evidence="5" id="KW-0571">Peptide transport</keyword>
<proteinExistence type="inferred from homology"/>
<dbReference type="Gene3D" id="1.10.3720.10">
    <property type="entry name" value="MetI-like"/>
    <property type="match status" value="1"/>
</dbReference>
<evidence type="ECO:0000256" key="3">
    <source>
        <dbReference type="ARBA" id="ARBA00022475"/>
    </source>
</evidence>
<comment type="caution">
    <text evidence="12">The sequence shown here is derived from an EMBL/GenBank/DDBJ whole genome shotgun (WGS) entry which is preliminary data.</text>
</comment>
<comment type="similarity">
    <text evidence="9">Belongs to the binding-protein-dependent transport system permease family. OppBC subfamily.</text>
</comment>
<dbReference type="CDD" id="cd06261">
    <property type="entry name" value="TM_PBP2"/>
    <property type="match status" value="1"/>
</dbReference>
<evidence type="ECO:0000313" key="13">
    <source>
        <dbReference type="Proteomes" id="UP000295518"/>
    </source>
</evidence>
<keyword evidence="2 10" id="KW-0813">Transport</keyword>
<accession>A0A4R6IEA2</accession>
<evidence type="ECO:0000256" key="2">
    <source>
        <dbReference type="ARBA" id="ARBA00022448"/>
    </source>
</evidence>
<dbReference type="GO" id="GO:0015833">
    <property type="term" value="P:peptide transport"/>
    <property type="evidence" value="ECO:0007669"/>
    <property type="project" value="UniProtKB-KW"/>
</dbReference>
<evidence type="ECO:0000256" key="6">
    <source>
        <dbReference type="ARBA" id="ARBA00022927"/>
    </source>
</evidence>
<evidence type="ECO:0000256" key="9">
    <source>
        <dbReference type="ARBA" id="ARBA00024202"/>
    </source>
</evidence>
<dbReference type="InterPro" id="IPR000515">
    <property type="entry name" value="MetI-like"/>
</dbReference>
<dbReference type="GO" id="GO:0055085">
    <property type="term" value="P:transmembrane transport"/>
    <property type="evidence" value="ECO:0007669"/>
    <property type="project" value="InterPro"/>
</dbReference>
<dbReference type="EMBL" id="SNWN01000011">
    <property type="protein sequence ID" value="TDO20362.1"/>
    <property type="molecule type" value="Genomic_DNA"/>
</dbReference>
<dbReference type="Pfam" id="PF00528">
    <property type="entry name" value="BPD_transp_1"/>
    <property type="match status" value="1"/>
</dbReference>
<feature type="transmembrane region" description="Helical" evidence="10">
    <location>
        <begin position="380"/>
        <end position="404"/>
    </location>
</feature>
<gene>
    <name evidence="12" type="ORF">EI74_0440</name>
</gene>
<feature type="domain" description="ABC transmembrane type-1" evidence="11">
    <location>
        <begin position="209"/>
        <end position="401"/>
    </location>
</feature>
<keyword evidence="13" id="KW-1185">Reference proteome</keyword>
<comment type="subcellular location">
    <subcellularLocation>
        <location evidence="1 10">Cell membrane</location>
        <topology evidence="1 10">Multi-pass membrane protein</topology>
    </subcellularLocation>
</comment>
<feature type="transmembrane region" description="Helical" evidence="10">
    <location>
        <begin position="334"/>
        <end position="355"/>
    </location>
</feature>
<dbReference type="PANTHER" id="PTHR43386:SF24">
    <property type="entry name" value="OLIGOPEPTIDE TRANSPORT SYSTEM PERMEASE PROTEIN AMID"/>
    <property type="match status" value="1"/>
</dbReference>
<feature type="transmembrane region" description="Helical" evidence="10">
    <location>
        <begin position="256"/>
        <end position="283"/>
    </location>
</feature>
<sequence>MDKNEFNKAYNLGNLDKDLFKKIDAEKVAISEIVGKPKRNLIEIFKRFFSNPFYAISFVIFVTLLILAIIVTFNSPYDAESAIVSNLPTNDVIYNLPPSWSPMLSQSRVVPQDLQTQISLIQSAFPELDLQYVITTATANQTTATWNAYVLIQGMVMRREAALVAAYPGAIAGIGNAAAYQIKEASLLTSYFGTDLAGIDVWTRTGVSITNSLGLAFLVSTITMVIGSGIGIYLGFHVGTWIDTLLLRIIEIFTLLPVLVFFVILTAAFGTSFWALVVSLIFVGWADPVRTARLYTIILKDREFVVAAQSIGASKTRRIIYHILPAILGKLINVYVLSIPGIIFLVSSLAFLGFFNDPNAANLGNVLRRAATPTQFEANLWALLLPAGALLLITLSLQFVAVGFHDALDPRLGKAK</sequence>
<keyword evidence="3" id="KW-1003">Cell membrane</keyword>
<dbReference type="Proteomes" id="UP000295518">
    <property type="component" value="Unassembled WGS sequence"/>
</dbReference>
<dbReference type="OrthoDB" id="9788103at2"/>
<evidence type="ECO:0000256" key="4">
    <source>
        <dbReference type="ARBA" id="ARBA00022692"/>
    </source>
</evidence>
<dbReference type="InterPro" id="IPR050366">
    <property type="entry name" value="BP-dependent_transpt_permease"/>
</dbReference>
<dbReference type="AlphaFoldDB" id="A0A4R6IEA2"/>
<evidence type="ECO:0000313" key="12">
    <source>
        <dbReference type="EMBL" id="TDO20362.1"/>
    </source>
</evidence>
<dbReference type="InterPro" id="IPR035906">
    <property type="entry name" value="MetI-like_sf"/>
</dbReference>
<evidence type="ECO:0000256" key="10">
    <source>
        <dbReference type="RuleBase" id="RU363032"/>
    </source>
</evidence>
<evidence type="ECO:0000259" key="11">
    <source>
        <dbReference type="PROSITE" id="PS50928"/>
    </source>
</evidence>
<evidence type="ECO:0000256" key="5">
    <source>
        <dbReference type="ARBA" id="ARBA00022856"/>
    </source>
</evidence>
<evidence type="ECO:0000256" key="1">
    <source>
        <dbReference type="ARBA" id="ARBA00004651"/>
    </source>
</evidence>
<evidence type="ECO:0000256" key="8">
    <source>
        <dbReference type="ARBA" id="ARBA00023136"/>
    </source>
</evidence>
<dbReference type="Pfam" id="PF12911">
    <property type="entry name" value="OppC_N"/>
    <property type="match status" value="1"/>
</dbReference>
<dbReference type="PROSITE" id="PS50928">
    <property type="entry name" value="ABC_TM1"/>
    <property type="match status" value="1"/>
</dbReference>
<organism evidence="12 13">
    <name type="scientific">Mycoplasma testudineum</name>
    <dbReference type="NCBI Taxonomy" id="244584"/>
    <lineage>
        <taxon>Bacteria</taxon>
        <taxon>Bacillati</taxon>
        <taxon>Mycoplasmatota</taxon>
        <taxon>Mollicutes</taxon>
        <taxon>Mycoplasmataceae</taxon>
        <taxon>Mycoplasma</taxon>
    </lineage>
</organism>
<keyword evidence="7 10" id="KW-1133">Transmembrane helix</keyword>
<feature type="transmembrane region" description="Helical" evidence="10">
    <location>
        <begin position="53"/>
        <end position="73"/>
    </location>
</feature>
<feature type="transmembrane region" description="Helical" evidence="10">
    <location>
        <begin position="213"/>
        <end position="236"/>
    </location>
</feature>
<dbReference type="SUPFAM" id="SSF161098">
    <property type="entry name" value="MetI-like"/>
    <property type="match status" value="1"/>
</dbReference>
<dbReference type="PANTHER" id="PTHR43386">
    <property type="entry name" value="OLIGOPEPTIDE TRANSPORT SYSTEM PERMEASE PROTEIN APPC"/>
    <property type="match status" value="1"/>
</dbReference>
<keyword evidence="8 10" id="KW-0472">Membrane</keyword>
<keyword evidence="6" id="KW-0653">Protein transport</keyword>
<dbReference type="RefSeq" id="WP_094254605.1">
    <property type="nucleotide sequence ID" value="NZ_NNCE01000003.1"/>
</dbReference>
<keyword evidence="4 10" id="KW-0812">Transmembrane</keyword>
<protein>
    <submittedName>
        <fullName evidence="12">Oligopeptide transport system permease protein</fullName>
    </submittedName>
</protein>
<dbReference type="GO" id="GO:0015031">
    <property type="term" value="P:protein transport"/>
    <property type="evidence" value="ECO:0007669"/>
    <property type="project" value="UniProtKB-KW"/>
</dbReference>
<dbReference type="GO" id="GO:0005886">
    <property type="term" value="C:plasma membrane"/>
    <property type="evidence" value="ECO:0007669"/>
    <property type="project" value="UniProtKB-SubCell"/>
</dbReference>
<evidence type="ECO:0000256" key="7">
    <source>
        <dbReference type="ARBA" id="ARBA00022989"/>
    </source>
</evidence>